<dbReference type="Proteomes" id="UP000008237">
    <property type="component" value="Unassembled WGS sequence"/>
</dbReference>
<dbReference type="InterPro" id="IPR034998">
    <property type="entry name" value="ANKLE1"/>
</dbReference>
<dbReference type="Pfam" id="PF03020">
    <property type="entry name" value="LEM"/>
    <property type="match status" value="1"/>
</dbReference>
<dbReference type="PROSITE" id="PS50088">
    <property type="entry name" value="ANK_REPEAT"/>
    <property type="match status" value="2"/>
</dbReference>
<dbReference type="InterPro" id="IPR003887">
    <property type="entry name" value="LEM_dom"/>
</dbReference>
<dbReference type="Gene3D" id="1.25.40.20">
    <property type="entry name" value="Ankyrin repeat-containing domain"/>
    <property type="match status" value="1"/>
</dbReference>
<feature type="region of interest" description="Disordered" evidence="2">
    <location>
        <begin position="623"/>
        <end position="643"/>
    </location>
</feature>
<dbReference type="OrthoDB" id="1601181at2759"/>
<dbReference type="EMBL" id="GL445250">
    <property type="protein sequence ID" value="EFN89981.1"/>
    <property type="molecule type" value="Genomic_DNA"/>
</dbReference>
<dbReference type="InterPro" id="IPR011015">
    <property type="entry name" value="LEM/LEM-like_dom_sf"/>
</dbReference>
<dbReference type="STRING" id="610380.E2B312"/>
<organism evidence="5">
    <name type="scientific">Harpegnathos saltator</name>
    <name type="common">Jerdon's jumping ant</name>
    <dbReference type="NCBI Taxonomy" id="610380"/>
    <lineage>
        <taxon>Eukaryota</taxon>
        <taxon>Metazoa</taxon>
        <taxon>Ecdysozoa</taxon>
        <taxon>Arthropoda</taxon>
        <taxon>Hexapoda</taxon>
        <taxon>Insecta</taxon>
        <taxon>Pterygota</taxon>
        <taxon>Neoptera</taxon>
        <taxon>Endopterygota</taxon>
        <taxon>Hymenoptera</taxon>
        <taxon>Apocrita</taxon>
        <taxon>Aculeata</taxon>
        <taxon>Formicoidea</taxon>
        <taxon>Formicidae</taxon>
        <taxon>Ponerinae</taxon>
        <taxon>Ponerini</taxon>
        <taxon>Harpegnathos</taxon>
    </lineage>
</organism>
<feature type="repeat" description="ANK" evidence="1">
    <location>
        <begin position="47"/>
        <end position="83"/>
    </location>
</feature>
<evidence type="ECO:0000259" key="3">
    <source>
        <dbReference type="PROSITE" id="PS50954"/>
    </source>
</evidence>
<feature type="domain" description="LEM" evidence="3">
    <location>
        <begin position="850"/>
        <end position="894"/>
    </location>
</feature>
<gene>
    <name evidence="4" type="ORF">EAI_15280</name>
</gene>
<feature type="repeat" description="ANK" evidence="1">
    <location>
        <begin position="84"/>
        <end position="116"/>
    </location>
</feature>
<dbReference type="GO" id="GO:0000712">
    <property type="term" value="P:resolution of meiotic recombination intermediates"/>
    <property type="evidence" value="ECO:0007669"/>
    <property type="project" value="TreeGrafter"/>
</dbReference>
<dbReference type="FunCoup" id="E2B312">
    <property type="interactions" value="452"/>
</dbReference>
<dbReference type="GO" id="GO:0005654">
    <property type="term" value="C:nucleoplasm"/>
    <property type="evidence" value="ECO:0007669"/>
    <property type="project" value="TreeGrafter"/>
</dbReference>
<sequence length="1121" mass="128410">MLSTPKAKSGLFLASSLCDGLEDNNIRQVATLLLNKDADPNILIPMHGVTPFHLVIGNDSIEFAEEVTKLFLRHGGDPNVRSNDGMTPVHVAAAWGRINILELLLANGGDPVCLDSDGRSPFHYAFDGKYFKAVTMLAKYCEDIQDDDDEPKYNMVLDKVLVTNGDIIAEYVTSSHDTTHNINTDNASKNDMLLDFYNCKPSFSPMNLESNNMPEIYNNITKESKNISMEYKEDINIKSADLSITNNQMIIEQNNFSQTNNKDILNYSFVDLDFDFANLYLSDVMEKEKCLVGKIINHLSTTLTSDCTINETLQNYKRNKQESSNITSNSDMSFPIKEKRAFYEYKYGKTPKNFSLKLKHNCNKDILKPNTPIVRKKYPRFNTGSISRKKHKKTSDKVLLTPPCILDNSIISMSPNFNTPNHRKKNTMKTPLILSRIHDDDDIISKSPNFTTPVRVGKKKNVEKTSLGNNCLSSKVFKKSHEHKIQTQYSEFNRCKRYIAQSTPRRKKKFIYKLHSGRKRLDCYRQEDNITTDDFIVRNTLKPINLDKTIFSEVAEDATRHNTLNSNIGSLLLNSNESLEMERQNYMPIKLDEGKYDEDDIARDNSDSSQIDLDNNINQMEKKNESIDSFDSDRRDDIKRENEQTNAPFVTIRKNRFKTGRTTETANSATDNIKSTYTTDSLHGESYVDCIECDTKKLLNEDIYINISKSCNLHAKNWCSNRFHKPFPSKAKTQGDLHIPIVNLSVKCGRYIYLPTFSSTLSSEPNGYSVDSKRAEGTYETNLNVHKTERSSSLFSYVTAQEEYKYEDLEEGIVLVERRHCISPFAGSECDVRSKRTAVSDASVSTVLSLPKELLIDDVALRRELAQLGDQPGPITNTTRHIYQKRLMYLRSIRDTNSLPRLSAPQNAPKNCADHRVIKPHLEFGDWINHLDTYRSLEKQVFQEFVSPNPSRRWREGMSQTSFNYLLLDPRISQDLQYRNVYLTESEVWSIFLDAIFYIGKGKRSRPFAHLYDAFKVWVSKASISTNKKINRILDIWNNDHGVICLHIFQNVIPVEAYTREAAMIDAIGTENLGNCKGGEYYGIAATWSIQQKEKFGRYLLYKALQILLHEGERQLFPQNL</sequence>
<dbReference type="Pfam" id="PF22945">
    <property type="entry name" value="LEM-3_GIY-YIG"/>
    <property type="match status" value="1"/>
</dbReference>
<name>E2B312_HARSA</name>
<dbReference type="InterPro" id="IPR002110">
    <property type="entry name" value="Ankyrin_rpt"/>
</dbReference>
<reference evidence="4 5" key="1">
    <citation type="journal article" date="2010" name="Science">
        <title>Genomic comparison of the ants Camponotus floridanus and Harpegnathos saltator.</title>
        <authorList>
            <person name="Bonasio R."/>
            <person name="Zhang G."/>
            <person name="Ye C."/>
            <person name="Mutti N.S."/>
            <person name="Fang X."/>
            <person name="Qin N."/>
            <person name="Donahue G."/>
            <person name="Yang P."/>
            <person name="Li Q."/>
            <person name="Li C."/>
            <person name="Zhang P."/>
            <person name="Huang Z."/>
            <person name="Berger S.L."/>
            <person name="Reinberg D."/>
            <person name="Wang J."/>
            <person name="Liebig J."/>
        </authorList>
    </citation>
    <scope>NUCLEOTIDE SEQUENCE [LARGE SCALE GENOMIC DNA]</scope>
    <source>
        <strain evidence="4 5">R22 G/1</strain>
    </source>
</reference>
<dbReference type="OMA" id="FHLVIGN"/>
<dbReference type="PANTHER" id="PTHR46427">
    <property type="entry name" value="ANKYRIN REPEAT AND LEM DOMAIN-CONTAINING PROTEIN 1"/>
    <property type="match status" value="1"/>
</dbReference>
<evidence type="ECO:0000313" key="5">
    <source>
        <dbReference type="Proteomes" id="UP000008237"/>
    </source>
</evidence>
<dbReference type="SUPFAM" id="SSF63451">
    <property type="entry name" value="LEM domain"/>
    <property type="match status" value="1"/>
</dbReference>
<dbReference type="SMART" id="SM00540">
    <property type="entry name" value="LEM"/>
    <property type="match status" value="1"/>
</dbReference>
<dbReference type="SMART" id="SM00248">
    <property type="entry name" value="ANK"/>
    <property type="match status" value="3"/>
</dbReference>
<dbReference type="InParanoid" id="E2B312"/>
<dbReference type="SUPFAM" id="SSF48403">
    <property type="entry name" value="Ankyrin repeat"/>
    <property type="match status" value="1"/>
</dbReference>
<dbReference type="Pfam" id="PF12796">
    <property type="entry name" value="Ank_2"/>
    <property type="match status" value="1"/>
</dbReference>
<dbReference type="GO" id="GO:0000724">
    <property type="term" value="P:double-strand break repair via homologous recombination"/>
    <property type="evidence" value="ECO:0007669"/>
    <property type="project" value="TreeGrafter"/>
</dbReference>
<dbReference type="InterPro" id="IPR036770">
    <property type="entry name" value="Ankyrin_rpt-contain_sf"/>
</dbReference>
<dbReference type="PANTHER" id="PTHR46427:SF1">
    <property type="entry name" value="ANKYRIN REPEAT AND LEM DOMAIN-CONTAINING PROTEIN 1"/>
    <property type="match status" value="1"/>
</dbReference>
<dbReference type="AlphaFoldDB" id="E2B312"/>
<evidence type="ECO:0000256" key="1">
    <source>
        <dbReference type="PROSITE-ProRule" id="PRU00023"/>
    </source>
</evidence>
<dbReference type="CDD" id="cd12934">
    <property type="entry name" value="LEM"/>
    <property type="match status" value="1"/>
</dbReference>
<protein>
    <submittedName>
        <fullName evidence="4">Ankyrin repeat and LEM domain-containing protein 1</fullName>
    </submittedName>
</protein>
<dbReference type="GO" id="GO:0005737">
    <property type="term" value="C:cytoplasm"/>
    <property type="evidence" value="ECO:0007669"/>
    <property type="project" value="TreeGrafter"/>
</dbReference>
<dbReference type="Gene3D" id="1.10.720.40">
    <property type="match status" value="1"/>
</dbReference>
<keyword evidence="5" id="KW-1185">Reference proteome</keyword>
<dbReference type="PROSITE" id="PS50297">
    <property type="entry name" value="ANK_REP_REGION"/>
    <property type="match status" value="2"/>
</dbReference>
<evidence type="ECO:0000313" key="4">
    <source>
        <dbReference type="EMBL" id="EFN89981.1"/>
    </source>
</evidence>
<accession>E2B312</accession>
<dbReference type="PROSITE" id="PS50954">
    <property type="entry name" value="LEM"/>
    <property type="match status" value="1"/>
</dbReference>
<keyword evidence="1" id="KW-0040">ANK repeat</keyword>
<dbReference type="GO" id="GO:0004520">
    <property type="term" value="F:DNA endonuclease activity"/>
    <property type="evidence" value="ECO:0007669"/>
    <property type="project" value="TreeGrafter"/>
</dbReference>
<proteinExistence type="predicted"/>
<evidence type="ECO:0000256" key="2">
    <source>
        <dbReference type="SAM" id="MobiDB-lite"/>
    </source>
</evidence>
<dbReference type="CDD" id="cd10454">
    <property type="entry name" value="GIY-YIG_COG3680_Meta"/>
    <property type="match status" value="1"/>
</dbReference>